<dbReference type="OrthoDB" id="2719216at2"/>
<feature type="transmembrane region" description="Helical" evidence="1">
    <location>
        <begin position="57"/>
        <end position="76"/>
    </location>
</feature>
<keyword evidence="1" id="KW-0472">Membrane</keyword>
<organism evidence="2 3">
    <name type="scientific">Paenibacillus donghaensis</name>
    <dbReference type="NCBI Taxonomy" id="414771"/>
    <lineage>
        <taxon>Bacteria</taxon>
        <taxon>Bacillati</taxon>
        <taxon>Bacillota</taxon>
        <taxon>Bacilli</taxon>
        <taxon>Bacillales</taxon>
        <taxon>Paenibacillaceae</taxon>
        <taxon>Paenibacillus</taxon>
    </lineage>
</organism>
<sequence>MLSQLHFDFKKLVYQKRYLMILTGILLFSIIYAVYLSHGGLPMFEVVDSGLSQFRPVYWLICCYMVCDVISSDYHSKTLKTTIPYAKSRTSYIASKSILSAGICFFALLVHLLSSFTAACIFSPNSEWMGWGQSFVLASIGAISTILFFVSIFIFCMIVTENEAVTIGFAMGTVIIMLILESIKQISTYVPTMQVITLQATVNANFSTGILIVGALVFLAIAFSLFTTSIFRRKDLFV</sequence>
<feature type="transmembrane region" description="Helical" evidence="1">
    <location>
        <begin position="18"/>
        <end position="37"/>
    </location>
</feature>
<dbReference type="EMBL" id="CP021780">
    <property type="protein sequence ID" value="ASA20032.1"/>
    <property type="molecule type" value="Genomic_DNA"/>
</dbReference>
<evidence type="ECO:0000256" key="1">
    <source>
        <dbReference type="SAM" id="Phobius"/>
    </source>
</evidence>
<gene>
    <name evidence="2" type="ORF">B9T62_03990</name>
</gene>
<evidence type="ECO:0000313" key="2">
    <source>
        <dbReference type="EMBL" id="ASA20032.1"/>
    </source>
</evidence>
<accession>A0A2Z2KGS9</accession>
<proteinExistence type="predicted"/>
<reference evidence="2 3" key="1">
    <citation type="submission" date="2017-06" db="EMBL/GenBank/DDBJ databases">
        <title>Complete genome sequence of Paenibacillus donghaensis KCTC 13049T isolated from East Sea sediment, South Korea.</title>
        <authorList>
            <person name="Jung B.K."/>
            <person name="Hong S.-J."/>
            <person name="Shin J.-H."/>
        </authorList>
    </citation>
    <scope>NUCLEOTIDE SEQUENCE [LARGE SCALE GENOMIC DNA]</scope>
    <source>
        <strain evidence="2 3">KCTC 13049</strain>
    </source>
</reference>
<feature type="transmembrane region" description="Helical" evidence="1">
    <location>
        <begin position="165"/>
        <end position="186"/>
    </location>
</feature>
<dbReference type="AlphaFoldDB" id="A0A2Z2KGS9"/>
<evidence type="ECO:0000313" key="3">
    <source>
        <dbReference type="Proteomes" id="UP000249890"/>
    </source>
</evidence>
<feature type="transmembrane region" description="Helical" evidence="1">
    <location>
        <begin position="206"/>
        <end position="226"/>
    </location>
</feature>
<keyword evidence="1" id="KW-1133">Transmembrane helix</keyword>
<feature type="transmembrane region" description="Helical" evidence="1">
    <location>
        <begin position="136"/>
        <end position="158"/>
    </location>
</feature>
<dbReference type="RefSeq" id="WP_087914055.1">
    <property type="nucleotide sequence ID" value="NZ_CP021780.1"/>
</dbReference>
<keyword evidence="3" id="KW-1185">Reference proteome</keyword>
<dbReference type="Proteomes" id="UP000249890">
    <property type="component" value="Chromosome"/>
</dbReference>
<name>A0A2Z2KGS9_9BACL</name>
<dbReference type="KEGG" id="pdh:B9T62_03990"/>
<protein>
    <submittedName>
        <fullName evidence="2">Uncharacterized protein</fullName>
    </submittedName>
</protein>
<feature type="transmembrane region" description="Helical" evidence="1">
    <location>
        <begin position="97"/>
        <end position="124"/>
    </location>
</feature>
<keyword evidence="1" id="KW-0812">Transmembrane</keyword>